<dbReference type="InterPro" id="IPR055414">
    <property type="entry name" value="LRR_R13L4/SHOC2-like"/>
</dbReference>
<dbReference type="FunFam" id="3.80.10.10:FF:000233">
    <property type="entry name" value="Leucine-rich repeat receptor-like protein kinase TDR"/>
    <property type="match status" value="1"/>
</dbReference>
<evidence type="ECO:0000256" key="7">
    <source>
        <dbReference type="ARBA" id="ARBA00022989"/>
    </source>
</evidence>
<accession>A0ABD3P1J6</accession>
<comment type="caution">
    <text evidence="13">The sequence shown here is derived from an EMBL/GenBank/DDBJ whole genome shotgun (WGS) entry which is preliminary data.</text>
</comment>
<evidence type="ECO:0000259" key="12">
    <source>
        <dbReference type="Pfam" id="PF23598"/>
    </source>
</evidence>
<evidence type="ECO:0000256" key="2">
    <source>
        <dbReference type="ARBA" id="ARBA00004196"/>
    </source>
</evidence>
<feature type="region of interest" description="Disordered" evidence="10">
    <location>
        <begin position="99"/>
        <end position="167"/>
    </location>
</feature>
<keyword evidence="3" id="KW-0433">Leucine-rich repeat</keyword>
<evidence type="ECO:0000256" key="4">
    <source>
        <dbReference type="ARBA" id="ARBA00022692"/>
    </source>
</evidence>
<gene>
    <name evidence="13" type="ORF">HJC23_002668</name>
</gene>
<dbReference type="GO" id="GO:0016020">
    <property type="term" value="C:membrane"/>
    <property type="evidence" value="ECO:0007669"/>
    <property type="project" value="UniProtKB-SubCell"/>
</dbReference>
<feature type="transmembrane region" description="Helical" evidence="11">
    <location>
        <begin position="420"/>
        <end position="438"/>
    </location>
</feature>
<evidence type="ECO:0000256" key="3">
    <source>
        <dbReference type="ARBA" id="ARBA00022614"/>
    </source>
</evidence>
<keyword evidence="8 11" id="KW-0472">Membrane</keyword>
<evidence type="ECO:0000313" key="13">
    <source>
        <dbReference type="EMBL" id="KAL3780375.1"/>
    </source>
</evidence>
<feature type="compositionally biased region" description="Basic and acidic residues" evidence="10">
    <location>
        <begin position="99"/>
        <end position="112"/>
    </location>
</feature>
<feature type="region of interest" description="Disordered" evidence="10">
    <location>
        <begin position="1"/>
        <end position="26"/>
    </location>
</feature>
<keyword evidence="6" id="KW-0677">Repeat</keyword>
<keyword evidence="4 11" id="KW-0812">Transmembrane</keyword>
<organism evidence="13 14">
    <name type="scientific">Cyclotella cryptica</name>
    <dbReference type="NCBI Taxonomy" id="29204"/>
    <lineage>
        <taxon>Eukaryota</taxon>
        <taxon>Sar</taxon>
        <taxon>Stramenopiles</taxon>
        <taxon>Ochrophyta</taxon>
        <taxon>Bacillariophyta</taxon>
        <taxon>Coscinodiscophyceae</taxon>
        <taxon>Thalassiosirophycidae</taxon>
        <taxon>Stephanodiscales</taxon>
        <taxon>Stephanodiscaceae</taxon>
        <taxon>Cyclotella</taxon>
    </lineage>
</organism>
<dbReference type="PANTHER" id="PTHR48059">
    <property type="entry name" value="POLYGALACTURONASE INHIBITOR 1"/>
    <property type="match status" value="1"/>
</dbReference>
<dbReference type="Pfam" id="PF00560">
    <property type="entry name" value="LRR_1"/>
    <property type="match status" value="1"/>
</dbReference>
<sequence>MTKPSSNTNRHDADSNDASVPNTAANGGKHLTLVRYQTVLDQLNKAPKFTDEWFRLKEEERQLRSQHDFPLMIDSSNVVNAGEFGDVSVEKSHNENFIKLEDNRHEIPHDSRSSPSVGKSSNEDGHTPSIIAGDFSPPSCTGSTANKPDPPNSKERQGRVPRKMHLKPLPATVRSCATKSHSHHDNEGQNVMENTGHHMPPATNVPSHCNVVDNFEPFHSNSITEAPIHILEVTCDEPRRLDSNTFQDAKKSKEKTSIETQLILDDECPLPQIVINLADSVITEKPSGIDAAIHIKSEHYACSVGQHLSEAEADDRSDDEGLLNNEGLHPRTMIPELNMNYGLQLSHPSIPPASNRSQEHSNVLSGLARITSVHGKEEEEESVIPEAVLVDEDVPMQVTVVGIADWVEPDHTVPFNKKHACLIFIFFGVIAIVLGVTLNTARDTPSVAITGTASSLSPAAQPSFALPPTYSSFESLRSAIEKNVLQRNVTFDRMESSNARVLALDWITDKDNVKADPRASNIFQRYILALLAFEFSSQRLLSDPNECMWSGVSCDEYGHVTKLEFNGYSLDGTMPPEIGSLPFLEVLSLTDNILHGTLPSEIGYLRKLTALNLNNNEFTGSLPTELGYLTLLTVFSINGNQFTGRINLEFGLLPSLTQFYVGGNKFTGTIPSELGLFKSLTILSFDGNQFIGTLPSELGLLTSLTSLSVAENLFSGTLPSELSLLASLTYLSVSSNQFAGTIPTELGLLTSLTQLRVYDNGFTGTLPSQLGLLKSLWGIGVDYNQFTGTLLSELGFLTSLSHLTVNDNQFTGTVPSELGNLTSLTYLDISKNQFTGTFPSQMKRYLELSELSLSNNNFVGTLPSWIGDLKDMTSLRLNHNNFNGTLPPELGNLISLTSLGISHNEFSGTFPAWIGSLENLSWLWLEDNQFTGSFPSEVQQNLDLKHICLFNNNFTSLPEGIENYSPYFCS</sequence>
<dbReference type="InterPro" id="IPR001611">
    <property type="entry name" value="Leu-rich_rpt"/>
</dbReference>
<evidence type="ECO:0000256" key="1">
    <source>
        <dbReference type="ARBA" id="ARBA00004167"/>
    </source>
</evidence>
<keyword evidence="5" id="KW-0732">Signal</keyword>
<dbReference type="Proteomes" id="UP001516023">
    <property type="component" value="Unassembled WGS sequence"/>
</dbReference>
<feature type="compositionally biased region" description="Polar residues" evidence="10">
    <location>
        <begin position="16"/>
        <end position="25"/>
    </location>
</feature>
<feature type="domain" description="Disease resistance R13L4/SHOC-2-like LRR" evidence="12">
    <location>
        <begin position="717"/>
        <end position="901"/>
    </location>
</feature>
<dbReference type="PANTHER" id="PTHR48059:SF12">
    <property type="entry name" value="POLYGALACTURONASE INHIBITOR 1-LIKE"/>
    <property type="match status" value="1"/>
</dbReference>
<evidence type="ECO:0000256" key="10">
    <source>
        <dbReference type="SAM" id="MobiDB-lite"/>
    </source>
</evidence>
<name>A0ABD3P1J6_9STRA</name>
<dbReference type="FunFam" id="3.80.10.10:FF:000383">
    <property type="entry name" value="Leucine-rich repeat receptor protein kinase EMS1"/>
    <property type="match status" value="1"/>
</dbReference>
<dbReference type="GO" id="GO:0009791">
    <property type="term" value="P:post-embryonic development"/>
    <property type="evidence" value="ECO:0007669"/>
    <property type="project" value="UniProtKB-ARBA"/>
</dbReference>
<keyword evidence="9" id="KW-0325">Glycoprotein</keyword>
<dbReference type="EMBL" id="JABMIG020000351">
    <property type="protein sequence ID" value="KAL3780375.1"/>
    <property type="molecule type" value="Genomic_DNA"/>
</dbReference>
<keyword evidence="14" id="KW-1185">Reference proteome</keyword>
<dbReference type="InterPro" id="IPR003591">
    <property type="entry name" value="Leu-rich_rpt_typical-subtyp"/>
</dbReference>
<dbReference type="InterPro" id="IPR032675">
    <property type="entry name" value="LRR_dom_sf"/>
</dbReference>
<evidence type="ECO:0000256" key="5">
    <source>
        <dbReference type="ARBA" id="ARBA00022729"/>
    </source>
</evidence>
<proteinExistence type="predicted"/>
<evidence type="ECO:0000256" key="6">
    <source>
        <dbReference type="ARBA" id="ARBA00022737"/>
    </source>
</evidence>
<dbReference type="Pfam" id="PF23598">
    <property type="entry name" value="LRR_14"/>
    <property type="match status" value="1"/>
</dbReference>
<dbReference type="SUPFAM" id="SSF52058">
    <property type="entry name" value="L domain-like"/>
    <property type="match status" value="2"/>
</dbReference>
<comment type="subcellular location">
    <subcellularLocation>
        <location evidence="2">Cell envelope</location>
    </subcellularLocation>
    <subcellularLocation>
        <location evidence="1">Membrane</location>
        <topology evidence="1">Single-pass membrane protein</topology>
    </subcellularLocation>
</comment>
<evidence type="ECO:0000256" key="8">
    <source>
        <dbReference type="ARBA" id="ARBA00023136"/>
    </source>
</evidence>
<dbReference type="Gene3D" id="3.80.10.10">
    <property type="entry name" value="Ribonuclease Inhibitor"/>
    <property type="match status" value="3"/>
</dbReference>
<reference evidence="13 14" key="1">
    <citation type="journal article" date="2020" name="G3 (Bethesda)">
        <title>Improved Reference Genome for Cyclotella cryptica CCMP332, a Model for Cell Wall Morphogenesis, Salinity Adaptation, and Lipid Production in Diatoms (Bacillariophyta).</title>
        <authorList>
            <person name="Roberts W.R."/>
            <person name="Downey K.M."/>
            <person name="Ruck E.C."/>
            <person name="Traller J.C."/>
            <person name="Alverson A.J."/>
        </authorList>
    </citation>
    <scope>NUCLEOTIDE SEQUENCE [LARGE SCALE GENOMIC DNA]</scope>
    <source>
        <strain evidence="13 14">CCMP332</strain>
    </source>
</reference>
<dbReference type="InterPro" id="IPR051848">
    <property type="entry name" value="PGIP"/>
</dbReference>
<evidence type="ECO:0000256" key="9">
    <source>
        <dbReference type="ARBA" id="ARBA00023180"/>
    </source>
</evidence>
<dbReference type="AlphaFoldDB" id="A0ABD3P1J6"/>
<dbReference type="SMART" id="SM00369">
    <property type="entry name" value="LRR_TYP"/>
    <property type="match status" value="7"/>
</dbReference>
<evidence type="ECO:0000256" key="11">
    <source>
        <dbReference type="SAM" id="Phobius"/>
    </source>
</evidence>
<protein>
    <recommendedName>
        <fullName evidence="12">Disease resistance R13L4/SHOC-2-like LRR domain-containing protein</fullName>
    </recommendedName>
</protein>
<keyword evidence="7 11" id="KW-1133">Transmembrane helix</keyword>
<evidence type="ECO:0000313" key="14">
    <source>
        <dbReference type="Proteomes" id="UP001516023"/>
    </source>
</evidence>